<dbReference type="GO" id="GO:0097510">
    <property type="term" value="P:base-excision repair, AP site formation via deaminated base removal"/>
    <property type="evidence" value="ECO:0007669"/>
    <property type="project" value="TreeGrafter"/>
</dbReference>
<reference evidence="1" key="1">
    <citation type="submission" date="2020-08" db="EMBL/GenBank/DDBJ databases">
        <title>Bridging the membrane lipid divide: bacteria of the FCB group superphylum have the potential to synthesize archaeal ether lipids.</title>
        <authorList>
            <person name="Villanueva L."/>
            <person name="von Meijenfeldt F.A.B."/>
            <person name="Westbye A.B."/>
            <person name="Yadav S."/>
            <person name="Hopmans E.C."/>
            <person name="Dutilh B.E."/>
            <person name="Sinninghe Damste J.S."/>
        </authorList>
    </citation>
    <scope>NUCLEOTIDE SEQUENCE</scope>
    <source>
        <strain evidence="1">NIOZ-UU157</strain>
    </source>
</reference>
<protein>
    <submittedName>
        <fullName evidence="1">Uracil-DNA glycosylase</fullName>
        <ecNumber evidence="1">3.2.2.27</ecNumber>
    </submittedName>
</protein>
<gene>
    <name evidence="1" type="primary">UNG</name>
    <name evidence="1" type="ORF">NIOZUU157_00317</name>
</gene>
<dbReference type="EMBL" id="MW030560">
    <property type="protein sequence ID" value="QPI16424.1"/>
    <property type="molecule type" value="Genomic_DNA"/>
</dbReference>
<sequence>MIKLTLCALTNIKLIDMKWDNFKQHFHPSWHGKMKTFIESNECDEIYAFLKKESKRGKQIAPLSSNVYKCFKETPLDEVKAVIVGMCPYHTFRNDLPVADGLLMGCSITNYLQPSLENFYKALETEFHRGLNLVYDPSPDVAYLAQQGILMLNVALTTEKNKAGSHIQTWEPFTKYLFEEVLNPLGVPYIFLGKDASRYKRYAGIFSHVFTVSHPASASYKGVDWDSEGVFTKADTLIYENNGYSINWLKDAEDPF</sequence>
<dbReference type="GO" id="GO:0004844">
    <property type="term" value="F:uracil DNA N-glycosylase activity"/>
    <property type="evidence" value="ECO:0007669"/>
    <property type="project" value="UniProtKB-EC"/>
</dbReference>
<dbReference type="EC" id="3.2.2.27" evidence="1"/>
<keyword evidence="1" id="KW-0378">Hydrolase</keyword>
<accession>A0A7S9XDZ0</accession>
<evidence type="ECO:0000313" key="1">
    <source>
        <dbReference type="EMBL" id="QPI16424.1"/>
    </source>
</evidence>
<dbReference type="SUPFAM" id="SSF52141">
    <property type="entry name" value="Uracil-DNA glycosylase-like"/>
    <property type="match status" value="1"/>
</dbReference>
<dbReference type="Gene3D" id="3.40.470.10">
    <property type="entry name" value="Uracil-DNA glycosylase-like domain"/>
    <property type="match status" value="1"/>
</dbReference>
<proteinExistence type="predicted"/>
<dbReference type="InterPro" id="IPR036895">
    <property type="entry name" value="Uracil-DNA_glycosylase-like_sf"/>
</dbReference>
<keyword evidence="1" id="KW-0326">Glycosidase</keyword>
<dbReference type="InterPro" id="IPR002043">
    <property type="entry name" value="UDG_fam1"/>
</dbReference>
<dbReference type="PANTHER" id="PTHR11264:SF0">
    <property type="entry name" value="URACIL-DNA GLYCOSYLASE"/>
    <property type="match status" value="1"/>
</dbReference>
<dbReference type="PANTHER" id="PTHR11264">
    <property type="entry name" value="URACIL-DNA GLYCOSYLASE"/>
    <property type="match status" value="1"/>
</dbReference>
<organism evidence="1">
    <name type="scientific">Virus NIOZ-UU157</name>
    <dbReference type="NCBI Taxonomy" id="2763269"/>
    <lineage>
        <taxon>Viruses</taxon>
    </lineage>
</organism>
<name>A0A7S9XDZ0_9VIRU</name>